<sequence length="119" mass="13050">MSLPKDDIVIRDKATLDVTIAYIMAMTGKLTDGTELAIRIRDPVLVALIKLNTEIIEGLKVALKIESMSDLTDALGVGKSVLYGYLAGDSRISRKALDKMIAVLDPERDAELITSIRQY</sequence>
<dbReference type="AlphaFoldDB" id="A0A2M8EPL5"/>
<evidence type="ECO:0000313" key="2">
    <source>
        <dbReference type="Proteomes" id="UP000230251"/>
    </source>
</evidence>
<dbReference type="Proteomes" id="UP000230251">
    <property type="component" value="Unassembled WGS sequence"/>
</dbReference>
<evidence type="ECO:0000313" key="1">
    <source>
        <dbReference type="EMBL" id="PJC24676.1"/>
    </source>
</evidence>
<dbReference type="EMBL" id="PFSI01000024">
    <property type="protein sequence ID" value="PJC24676.1"/>
    <property type="molecule type" value="Genomic_DNA"/>
</dbReference>
<comment type="caution">
    <text evidence="1">The sequence shown here is derived from an EMBL/GenBank/DDBJ whole genome shotgun (WGS) entry which is preliminary data.</text>
</comment>
<protein>
    <submittedName>
        <fullName evidence="1">Uncharacterized protein</fullName>
    </submittedName>
</protein>
<proteinExistence type="predicted"/>
<name>A0A2M8EPL5_9BACT</name>
<organism evidence="1 2">
    <name type="scientific">Candidatus Uhrbacteria bacterium CG_4_9_14_0_2_um_filter_41_50</name>
    <dbReference type="NCBI Taxonomy" id="1975031"/>
    <lineage>
        <taxon>Bacteria</taxon>
        <taxon>Candidatus Uhriibacteriota</taxon>
    </lineage>
</organism>
<accession>A0A2M8EPL5</accession>
<gene>
    <name evidence="1" type="ORF">CO057_01560</name>
</gene>
<reference evidence="2" key="1">
    <citation type="submission" date="2017-09" db="EMBL/GenBank/DDBJ databases">
        <title>Depth-based differentiation of microbial function through sediment-hosted aquifers and enrichment of novel symbionts in the deep terrestrial subsurface.</title>
        <authorList>
            <person name="Probst A.J."/>
            <person name="Ladd B."/>
            <person name="Jarett J.K."/>
            <person name="Geller-Mcgrath D.E."/>
            <person name="Sieber C.M.K."/>
            <person name="Emerson J.B."/>
            <person name="Anantharaman K."/>
            <person name="Thomas B.C."/>
            <person name="Malmstrom R."/>
            <person name="Stieglmeier M."/>
            <person name="Klingl A."/>
            <person name="Woyke T."/>
            <person name="Ryan C.M."/>
            <person name="Banfield J.F."/>
        </authorList>
    </citation>
    <scope>NUCLEOTIDE SEQUENCE [LARGE SCALE GENOMIC DNA]</scope>
</reference>